<accession>B9S8H5</accession>
<dbReference type="InParanoid" id="B9S8H5"/>
<organism evidence="1 2">
    <name type="scientific">Ricinus communis</name>
    <name type="common">Castor bean</name>
    <dbReference type="NCBI Taxonomy" id="3988"/>
    <lineage>
        <taxon>Eukaryota</taxon>
        <taxon>Viridiplantae</taxon>
        <taxon>Streptophyta</taxon>
        <taxon>Embryophyta</taxon>
        <taxon>Tracheophyta</taxon>
        <taxon>Spermatophyta</taxon>
        <taxon>Magnoliopsida</taxon>
        <taxon>eudicotyledons</taxon>
        <taxon>Gunneridae</taxon>
        <taxon>Pentapetalae</taxon>
        <taxon>rosids</taxon>
        <taxon>fabids</taxon>
        <taxon>Malpighiales</taxon>
        <taxon>Euphorbiaceae</taxon>
        <taxon>Acalyphoideae</taxon>
        <taxon>Acalypheae</taxon>
        <taxon>Ricinus</taxon>
    </lineage>
</organism>
<gene>
    <name evidence="1" type="ORF">RCOM_1252980</name>
</gene>
<protein>
    <recommendedName>
        <fullName evidence="3">RNase H type-1 domain-containing protein</fullName>
    </recommendedName>
</protein>
<sequence>MGAVVLWCSCNNRNNIVWKSKGLSAMSLISFAVSFLQKWKTVQSSLAAADVWSLIVDKEKWKKPAVTQRLVWAACYDIPWGEARSFSWSYGFRVTAEAICTREALSWIKSRFFNLPILLESDSLNALKIRITSDAYLGSVIGDCKALANELNLISCSFIRRSENNIAHA</sequence>
<evidence type="ECO:0008006" key="3">
    <source>
        <dbReference type="Google" id="ProtNLM"/>
    </source>
</evidence>
<evidence type="ECO:0000313" key="2">
    <source>
        <dbReference type="Proteomes" id="UP000008311"/>
    </source>
</evidence>
<evidence type="ECO:0000313" key="1">
    <source>
        <dbReference type="EMBL" id="EEF40152.1"/>
    </source>
</evidence>
<dbReference type="EMBL" id="EQ973891">
    <property type="protein sequence ID" value="EEF40152.1"/>
    <property type="molecule type" value="Genomic_DNA"/>
</dbReference>
<dbReference type="Proteomes" id="UP000008311">
    <property type="component" value="Unassembled WGS sequence"/>
</dbReference>
<keyword evidence="2" id="KW-1185">Reference proteome</keyword>
<reference evidence="2" key="1">
    <citation type="journal article" date="2010" name="Nat. Biotechnol.">
        <title>Draft genome sequence of the oilseed species Ricinus communis.</title>
        <authorList>
            <person name="Chan A.P."/>
            <person name="Crabtree J."/>
            <person name="Zhao Q."/>
            <person name="Lorenzi H."/>
            <person name="Orvis J."/>
            <person name="Puiu D."/>
            <person name="Melake-Berhan A."/>
            <person name="Jones K.M."/>
            <person name="Redman J."/>
            <person name="Chen G."/>
            <person name="Cahoon E.B."/>
            <person name="Gedil M."/>
            <person name="Stanke M."/>
            <person name="Haas B.J."/>
            <person name="Wortman J.R."/>
            <person name="Fraser-Liggett C.M."/>
            <person name="Ravel J."/>
            <person name="Rabinowicz P.D."/>
        </authorList>
    </citation>
    <scope>NUCLEOTIDE SEQUENCE [LARGE SCALE GENOMIC DNA]</scope>
    <source>
        <strain evidence="2">cv. Hale</strain>
    </source>
</reference>
<name>B9S8H5_RICCO</name>
<dbReference type="AlphaFoldDB" id="B9S8H5"/>
<proteinExistence type="predicted"/>